<protein>
    <recommendedName>
        <fullName evidence="2">Pyridoxal phosphate homeostasis protein</fullName>
        <shortName evidence="2">PLP homeostasis protein</shortName>
    </recommendedName>
</protein>
<comment type="caution">
    <text evidence="6">The sequence shown here is derived from an EMBL/GenBank/DDBJ whole genome shotgun (WGS) entry which is preliminary data.</text>
</comment>
<dbReference type="InterPro" id="IPR029066">
    <property type="entry name" value="PLP-binding_barrel"/>
</dbReference>
<dbReference type="InterPro" id="IPR011078">
    <property type="entry name" value="PyrdxlP_homeostasis"/>
</dbReference>
<dbReference type="RefSeq" id="WP_066787150.1">
    <property type="nucleotide sequence ID" value="NZ_LWQS01000051.1"/>
</dbReference>
<dbReference type="AlphaFoldDB" id="A0A178MDA1"/>
<dbReference type="PIRSF" id="PIRSF004848">
    <property type="entry name" value="YBL036c_PLPDEIII"/>
    <property type="match status" value="1"/>
</dbReference>
<dbReference type="GO" id="GO:0030170">
    <property type="term" value="F:pyridoxal phosphate binding"/>
    <property type="evidence" value="ECO:0007669"/>
    <property type="project" value="UniProtKB-UniRule"/>
</dbReference>
<dbReference type="STRING" id="1707952.A6A03_13925"/>
<evidence type="ECO:0000256" key="3">
    <source>
        <dbReference type="PIRSR" id="PIRSR004848-1"/>
    </source>
</evidence>
<dbReference type="InterPro" id="IPR001608">
    <property type="entry name" value="Ala_racemase_N"/>
</dbReference>
<dbReference type="Gene3D" id="3.20.20.10">
    <property type="entry name" value="Alanine racemase"/>
    <property type="match status" value="1"/>
</dbReference>
<gene>
    <name evidence="6" type="ORF">A6A03_13925</name>
</gene>
<dbReference type="HAMAP" id="MF_02087">
    <property type="entry name" value="PLP_homeostasis"/>
    <property type="match status" value="1"/>
</dbReference>
<name>A0A178MDA1_9CHLR</name>
<evidence type="ECO:0000256" key="4">
    <source>
        <dbReference type="RuleBase" id="RU004514"/>
    </source>
</evidence>
<keyword evidence="1 2" id="KW-0663">Pyridoxal phosphate</keyword>
<evidence type="ECO:0000313" key="6">
    <source>
        <dbReference type="EMBL" id="OAN45834.1"/>
    </source>
</evidence>
<evidence type="ECO:0000256" key="2">
    <source>
        <dbReference type="HAMAP-Rule" id="MF_02087"/>
    </source>
</evidence>
<accession>A0A178MDA1</accession>
<comment type="cofactor">
    <cofactor evidence="3">
        <name>pyridoxal 5'-phosphate</name>
        <dbReference type="ChEBI" id="CHEBI:597326"/>
    </cofactor>
</comment>
<feature type="domain" description="Alanine racemase N-terminal" evidence="5">
    <location>
        <begin position="9"/>
        <end position="241"/>
    </location>
</feature>
<dbReference type="CDD" id="cd00635">
    <property type="entry name" value="PLPDE_III_YBL036c_like"/>
    <property type="match status" value="1"/>
</dbReference>
<comment type="similarity">
    <text evidence="2 4">Belongs to the pyridoxal phosphate-binding protein YggS/PROSC family.</text>
</comment>
<dbReference type="PANTHER" id="PTHR10146:SF14">
    <property type="entry name" value="PYRIDOXAL PHOSPHATE HOMEOSTASIS PROTEIN"/>
    <property type="match status" value="1"/>
</dbReference>
<dbReference type="EMBL" id="LWQS01000051">
    <property type="protein sequence ID" value="OAN45834.1"/>
    <property type="molecule type" value="Genomic_DNA"/>
</dbReference>
<comment type="function">
    <text evidence="2">Pyridoxal 5'-phosphate (PLP)-binding protein, which is involved in PLP homeostasis.</text>
</comment>
<proteinExistence type="inferred from homology"/>
<dbReference type="Pfam" id="PF01168">
    <property type="entry name" value="Ala_racemase_N"/>
    <property type="match status" value="1"/>
</dbReference>
<reference evidence="6 7" key="1">
    <citation type="submission" date="2016-04" db="EMBL/GenBank/DDBJ databases">
        <title>Chloroflexus islandicus sp. nov., a thermophilic filamentous anoxygenic phototrophic bacterium from geyser Strokkur (Iceland).</title>
        <authorList>
            <person name="Gaisin V.A."/>
            <person name="Kalashnikov A.M."/>
            <person name="Sukhacheva M.V."/>
            <person name="Grouzdev D.S."/>
            <person name="Ivanov T.M."/>
            <person name="Kuznetsov B."/>
            <person name="Gorlenko V.M."/>
        </authorList>
    </citation>
    <scope>NUCLEOTIDE SEQUENCE [LARGE SCALE GENOMIC DNA]</scope>
    <source>
        <strain evidence="7">isl-2</strain>
    </source>
</reference>
<evidence type="ECO:0000256" key="1">
    <source>
        <dbReference type="ARBA" id="ARBA00022898"/>
    </source>
</evidence>
<keyword evidence="7" id="KW-1185">Reference proteome</keyword>
<dbReference type="OrthoDB" id="9804072at2"/>
<dbReference type="NCBIfam" id="TIGR00044">
    <property type="entry name" value="YggS family pyridoxal phosphate-dependent enzyme"/>
    <property type="match status" value="1"/>
</dbReference>
<sequence length="244" mass="26415">MNTELSQRLAAVQAQIAAAAAAAGRSAADVQLIAVSKTHPPAVVAAAVAAGVTDLGENRVQEAHQKISALQTLRPRPRWHLIGHLQRNKAKLAVELFDLIHSVDSLRLAETLDRHARERDRRLPILLQINVSGEASKEGFWAPGGLKNSDAYSALLRDIEGILALPALEVRGLMTIAPIVAHPDEARPFFAALRELRDDLARRYPQATWRELSMGMSDDLAAAIAEGATMVRIGRAIFGERQAG</sequence>
<dbReference type="SUPFAM" id="SSF51419">
    <property type="entry name" value="PLP-binding barrel"/>
    <property type="match status" value="1"/>
</dbReference>
<dbReference type="FunFam" id="3.20.20.10:FF:000018">
    <property type="entry name" value="Pyridoxal phosphate homeostasis protein"/>
    <property type="match status" value="1"/>
</dbReference>
<dbReference type="Proteomes" id="UP000078287">
    <property type="component" value="Unassembled WGS sequence"/>
</dbReference>
<dbReference type="PANTHER" id="PTHR10146">
    <property type="entry name" value="PROLINE SYNTHETASE CO-TRANSCRIBED BACTERIAL HOMOLOG PROTEIN"/>
    <property type="match status" value="1"/>
</dbReference>
<evidence type="ECO:0000259" key="5">
    <source>
        <dbReference type="Pfam" id="PF01168"/>
    </source>
</evidence>
<organism evidence="6 7">
    <name type="scientific">Chloroflexus islandicus</name>
    <dbReference type="NCBI Taxonomy" id="1707952"/>
    <lineage>
        <taxon>Bacteria</taxon>
        <taxon>Bacillati</taxon>
        <taxon>Chloroflexota</taxon>
        <taxon>Chloroflexia</taxon>
        <taxon>Chloroflexales</taxon>
        <taxon>Chloroflexineae</taxon>
        <taxon>Chloroflexaceae</taxon>
        <taxon>Chloroflexus</taxon>
    </lineage>
</organism>
<evidence type="ECO:0000313" key="7">
    <source>
        <dbReference type="Proteomes" id="UP000078287"/>
    </source>
</evidence>
<feature type="modified residue" description="N6-(pyridoxal phosphate)lysine" evidence="2 3">
    <location>
        <position position="37"/>
    </location>
</feature>